<keyword evidence="2" id="KW-1185">Reference proteome</keyword>
<name>H0US13_9BACT</name>
<dbReference type="EMBL" id="CM001377">
    <property type="protein sequence ID" value="EHM10102.1"/>
    <property type="molecule type" value="Genomic_DNA"/>
</dbReference>
<accession>H0US13</accession>
<proteinExistence type="predicted"/>
<evidence type="ECO:0000313" key="2">
    <source>
        <dbReference type="Proteomes" id="UP000005730"/>
    </source>
</evidence>
<dbReference type="OrthoDB" id="5028at2"/>
<organism evidence="1 2">
    <name type="scientific">Thermanaerovibrio velox DSM 12556</name>
    <dbReference type="NCBI Taxonomy" id="926567"/>
    <lineage>
        <taxon>Bacteria</taxon>
        <taxon>Thermotogati</taxon>
        <taxon>Synergistota</taxon>
        <taxon>Synergistia</taxon>
        <taxon>Synergistales</taxon>
        <taxon>Synergistaceae</taxon>
        <taxon>Thermanaerovibrio</taxon>
    </lineage>
</organism>
<dbReference type="STRING" id="926567.TheveDRAFT_0972"/>
<evidence type="ECO:0000313" key="1">
    <source>
        <dbReference type="EMBL" id="EHM10102.1"/>
    </source>
</evidence>
<dbReference type="Proteomes" id="UP000005730">
    <property type="component" value="Chromosome"/>
</dbReference>
<dbReference type="eggNOG" id="ENOG503365J">
    <property type="taxonomic scope" value="Bacteria"/>
</dbReference>
<dbReference type="HOGENOM" id="CLU_1365678_0_0_0"/>
<dbReference type="RefSeq" id="WP_006583596.1">
    <property type="nucleotide sequence ID" value="NZ_CM001377.1"/>
</dbReference>
<dbReference type="AlphaFoldDB" id="H0US13"/>
<protein>
    <submittedName>
        <fullName evidence="1">Uncharacterized protein</fullName>
    </submittedName>
</protein>
<gene>
    <name evidence="1" type="ORF">TheveDRAFT_0972</name>
</gene>
<sequence>MRFFLDNVEWHEFVEGDQRSRVIQDIKNYAAQNGRVVMSWQLDGEEISEEALMMSSAGSKINASTKDIRTLVSESLDQTEEYFPILVNGLLTVAEKLEAHEPEEALRLFQQATEGMGWVLQVLHHCGNLLGITPIERSDEFDLPSGCAKLQEALESVADSLQNGRLLEMAHRIREVMIPRLQEFTPYLGRLKEESHKTSN</sequence>
<reference evidence="1 2" key="1">
    <citation type="submission" date="2011-10" db="EMBL/GenBank/DDBJ databases">
        <title>The Noncontiguous Finished genome of Thermanaerovibrio velox DSM 12556.</title>
        <authorList>
            <consortium name="US DOE Joint Genome Institute (JGI-PGF)"/>
            <person name="Lucas S."/>
            <person name="Copeland A."/>
            <person name="Lapidus A."/>
            <person name="Glavina del Rio T."/>
            <person name="Dalin E."/>
            <person name="Tice H."/>
            <person name="Bruce D."/>
            <person name="Goodwin L."/>
            <person name="Pitluck S."/>
            <person name="Peters L."/>
            <person name="Mikhailova N."/>
            <person name="Teshima H."/>
            <person name="Kyrpides N."/>
            <person name="Mavromatis K."/>
            <person name="Ivanova N."/>
            <person name="Markowitz V."/>
            <person name="Cheng J.-F."/>
            <person name="Hugenholtz P."/>
            <person name="Woyke T."/>
            <person name="Wu D."/>
            <person name="Spring S."/>
            <person name="Brambilla E.-M."/>
            <person name="Klenk H.-P."/>
            <person name="Eisen J.A."/>
        </authorList>
    </citation>
    <scope>NUCLEOTIDE SEQUENCE [LARGE SCALE GENOMIC DNA]</scope>
    <source>
        <strain evidence="1 2">DSM 12556</strain>
    </source>
</reference>